<protein>
    <submittedName>
        <fullName evidence="2">DNA double-strand break repair nuclease NurA</fullName>
    </submittedName>
</protein>
<dbReference type="EMBL" id="JADEZV010000002">
    <property type="protein sequence ID" value="MBE9391348.1"/>
    <property type="molecule type" value="Genomic_DNA"/>
</dbReference>
<sequence length="386" mass="44233">MAFHEDLFEAAIRKRDLIISKLKKFIDMYDKDIIKQFNEVQDFSNTKREDLYRPTKIAGIDGGSLPKSFLGFDLYFIKTYAIRLHLNEEKNEYVRGSTYKIADIDMLIPPGSLQDRITVYRQVTELRAILDSLKNNYFTLEDGSAESLISRPTHIRPRILNGLSEYSCEDIGKIVNKSFNDEFTSMGIKSLIEEIYEKEKKSDLNELAFKLELGEKFYYISEILKEITKGKELFFVTKTGRSNDFFNSSLSDQYIISMKTKVAGFITRSPLPLSKVVEESKTSFCGVSDLMDEVYLLTGYARLENFGPVLKVELLLPKFKAESISDPNKFYYEKLLQISSISVSGYPYVLSLAHQEAHIYLNTVEVIVDALGLGEEPTGREEIEIL</sequence>
<dbReference type="SMART" id="SM00933">
    <property type="entry name" value="NurA"/>
    <property type="match status" value="1"/>
</dbReference>
<dbReference type="AlphaFoldDB" id="A0A843A7R2"/>
<dbReference type="Proteomes" id="UP000652307">
    <property type="component" value="Unassembled WGS sequence"/>
</dbReference>
<accession>A0A843A7R2</accession>
<dbReference type="RefSeq" id="WP_014557933.1">
    <property type="nucleotide sequence ID" value="NZ_JADEZV010000002.1"/>
</dbReference>
<dbReference type="Pfam" id="PF09376">
    <property type="entry name" value="NurA"/>
    <property type="match status" value="1"/>
</dbReference>
<evidence type="ECO:0000313" key="2">
    <source>
        <dbReference type="EMBL" id="MBE9391348.1"/>
    </source>
</evidence>
<evidence type="ECO:0000259" key="1">
    <source>
        <dbReference type="SMART" id="SM00933"/>
    </source>
</evidence>
<name>A0A843A7R2_9CREN</name>
<reference evidence="2" key="1">
    <citation type="submission" date="2020-10" db="EMBL/GenBank/DDBJ databases">
        <title>Fervidococcus fontis strain 3639Fd - the first crenarchaeon capable of growth on lipids.</title>
        <authorList>
            <person name="Kochetkova T.V."/>
            <person name="Elcheninov A.G."/>
            <person name="Toschakov S.V."/>
            <person name="Kublanov I.V."/>
        </authorList>
    </citation>
    <scope>NUCLEOTIDE SEQUENCE</scope>
    <source>
        <strain evidence="2">3639Fd</strain>
    </source>
</reference>
<proteinExistence type="predicted"/>
<gene>
    <name evidence="2" type="ORF">IOK49_04580</name>
</gene>
<evidence type="ECO:0000313" key="3">
    <source>
        <dbReference type="Proteomes" id="UP000652307"/>
    </source>
</evidence>
<dbReference type="InterPro" id="IPR018977">
    <property type="entry name" value="NurA_domain"/>
</dbReference>
<organism evidence="2 3">
    <name type="scientific">Fervidicoccus fontis</name>
    <dbReference type="NCBI Taxonomy" id="683846"/>
    <lineage>
        <taxon>Archaea</taxon>
        <taxon>Thermoproteota</taxon>
        <taxon>Thermoprotei</taxon>
        <taxon>Fervidicoccales</taxon>
        <taxon>Fervidicoccaceae</taxon>
        <taxon>Fervidicoccus</taxon>
    </lineage>
</organism>
<comment type="caution">
    <text evidence="2">The sequence shown here is derived from an EMBL/GenBank/DDBJ whole genome shotgun (WGS) entry which is preliminary data.</text>
</comment>
<feature type="domain" description="NurA" evidence="1">
    <location>
        <begin position="55"/>
        <end position="359"/>
    </location>
</feature>
<dbReference type="GeneID" id="12449880"/>